<dbReference type="GO" id="GO:0005576">
    <property type="term" value="C:extracellular region"/>
    <property type="evidence" value="ECO:0007669"/>
    <property type="project" value="InterPro"/>
</dbReference>
<proteinExistence type="predicted"/>
<accession>A0A8X6P0Y0</accession>
<dbReference type="PROSITE" id="PS50940">
    <property type="entry name" value="CHIT_BIND_II"/>
    <property type="match status" value="1"/>
</dbReference>
<keyword evidence="3" id="KW-1185">Reference proteome</keyword>
<dbReference type="Gene3D" id="2.170.140.10">
    <property type="entry name" value="Chitin binding domain"/>
    <property type="match status" value="1"/>
</dbReference>
<organism evidence="2 3">
    <name type="scientific">Nephila pilipes</name>
    <name type="common">Giant wood spider</name>
    <name type="synonym">Nephila maculata</name>
    <dbReference type="NCBI Taxonomy" id="299642"/>
    <lineage>
        <taxon>Eukaryota</taxon>
        <taxon>Metazoa</taxon>
        <taxon>Ecdysozoa</taxon>
        <taxon>Arthropoda</taxon>
        <taxon>Chelicerata</taxon>
        <taxon>Arachnida</taxon>
        <taxon>Araneae</taxon>
        <taxon>Araneomorphae</taxon>
        <taxon>Entelegynae</taxon>
        <taxon>Araneoidea</taxon>
        <taxon>Nephilidae</taxon>
        <taxon>Nephila</taxon>
    </lineage>
</organism>
<dbReference type="EMBL" id="BMAW01110928">
    <property type="protein sequence ID" value="GFT45508.1"/>
    <property type="molecule type" value="Genomic_DNA"/>
</dbReference>
<dbReference type="GO" id="GO:0008061">
    <property type="term" value="F:chitin binding"/>
    <property type="evidence" value="ECO:0007669"/>
    <property type="project" value="InterPro"/>
</dbReference>
<dbReference type="Pfam" id="PF01607">
    <property type="entry name" value="CBM_14"/>
    <property type="match status" value="1"/>
</dbReference>
<dbReference type="SUPFAM" id="SSF57625">
    <property type="entry name" value="Invertebrate chitin-binding proteins"/>
    <property type="match status" value="1"/>
</dbReference>
<dbReference type="InterPro" id="IPR002557">
    <property type="entry name" value="Chitin-bd_dom"/>
</dbReference>
<evidence type="ECO:0000259" key="1">
    <source>
        <dbReference type="PROSITE" id="PS50940"/>
    </source>
</evidence>
<comment type="caution">
    <text evidence="2">The sequence shown here is derived from an EMBL/GenBank/DDBJ whole genome shotgun (WGS) entry which is preliminary data.</text>
</comment>
<protein>
    <recommendedName>
        <fullName evidence="1">Chitin-binding type-2 domain-containing protein</fullName>
    </recommendedName>
</protein>
<dbReference type="Proteomes" id="UP000887013">
    <property type="component" value="Unassembled WGS sequence"/>
</dbReference>
<dbReference type="InterPro" id="IPR036508">
    <property type="entry name" value="Chitin-bd_dom_sf"/>
</dbReference>
<reference evidence="2" key="1">
    <citation type="submission" date="2020-08" db="EMBL/GenBank/DDBJ databases">
        <title>Multicomponent nature underlies the extraordinary mechanical properties of spider dragline silk.</title>
        <authorList>
            <person name="Kono N."/>
            <person name="Nakamura H."/>
            <person name="Mori M."/>
            <person name="Yoshida Y."/>
            <person name="Ohtoshi R."/>
            <person name="Malay A.D."/>
            <person name="Moran D.A.P."/>
            <person name="Tomita M."/>
            <person name="Numata K."/>
            <person name="Arakawa K."/>
        </authorList>
    </citation>
    <scope>NUCLEOTIDE SEQUENCE</scope>
</reference>
<dbReference type="AlphaFoldDB" id="A0A8X6P0Y0"/>
<evidence type="ECO:0000313" key="3">
    <source>
        <dbReference type="Proteomes" id="UP000887013"/>
    </source>
</evidence>
<dbReference type="OrthoDB" id="6416293at2759"/>
<sequence length="133" mass="14850">MTNVIYISLMIPVLSKGFEIDVENNSIIPDSENNNGALDLPIFKCDKDGVTPNPRSCRSYIKCSHHHRYVVPCKEGYHFRNETGQCELACEAYCDQSLAYMNNLALLSSSWGCEPSLLTDRAVVGSLAMETIR</sequence>
<dbReference type="SMART" id="SM00494">
    <property type="entry name" value="ChtBD2"/>
    <property type="match status" value="1"/>
</dbReference>
<feature type="domain" description="Chitin-binding type-2" evidence="1">
    <location>
        <begin position="42"/>
        <end position="96"/>
    </location>
</feature>
<evidence type="ECO:0000313" key="2">
    <source>
        <dbReference type="EMBL" id="GFT45508.1"/>
    </source>
</evidence>
<gene>
    <name evidence="2" type="primary">AVEN_19438_1</name>
    <name evidence="2" type="ORF">NPIL_499711</name>
</gene>
<name>A0A8X6P0Y0_NEPPI</name>